<gene>
    <name evidence="2" type="ORF">BB8028_0007g01610</name>
</gene>
<accession>A0A2S7YL98</accession>
<feature type="domain" description="Protein kinase" evidence="1">
    <location>
        <begin position="170"/>
        <end position="350"/>
    </location>
</feature>
<dbReference type="AlphaFoldDB" id="A0A2S7YL98"/>
<protein>
    <recommendedName>
        <fullName evidence="1">Protein kinase domain-containing protein</fullName>
    </recommendedName>
</protein>
<dbReference type="GO" id="GO:0005524">
    <property type="term" value="F:ATP binding"/>
    <property type="evidence" value="ECO:0007669"/>
    <property type="project" value="InterPro"/>
</dbReference>
<dbReference type="Gene3D" id="1.10.510.10">
    <property type="entry name" value="Transferase(Phosphotransferase) domain 1"/>
    <property type="match status" value="1"/>
</dbReference>
<dbReference type="InterPro" id="IPR000719">
    <property type="entry name" value="Prot_kinase_dom"/>
</dbReference>
<evidence type="ECO:0000313" key="3">
    <source>
        <dbReference type="Proteomes" id="UP000237441"/>
    </source>
</evidence>
<dbReference type="Proteomes" id="UP000237441">
    <property type="component" value="Unassembled WGS sequence"/>
</dbReference>
<evidence type="ECO:0000313" key="2">
    <source>
        <dbReference type="EMBL" id="PQK16961.1"/>
    </source>
</evidence>
<proteinExistence type="predicted"/>
<name>A0A2S7YL98_BEABA</name>
<organism evidence="2 3">
    <name type="scientific">Beauveria bassiana</name>
    <name type="common">White muscardine disease fungus</name>
    <name type="synonym">Tritirachium shiotae</name>
    <dbReference type="NCBI Taxonomy" id="176275"/>
    <lineage>
        <taxon>Eukaryota</taxon>
        <taxon>Fungi</taxon>
        <taxon>Dikarya</taxon>
        <taxon>Ascomycota</taxon>
        <taxon>Pezizomycotina</taxon>
        <taxon>Sordariomycetes</taxon>
        <taxon>Hypocreomycetidae</taxon>
        <taxon>Hypocreales</taxon>
        <taxon>Cordycipitaceae</taxon>
        <taxon>Beauveria</taxon>
    </lineage>
</organism>
<dbReference type="OrthoDB" id="4062651at2759"/>
<dbReference type="GO" id="GO:0004672">
    <property type="term" value="F:protein kinase activity"/>
    <property type="evidence" value="ECO:0007669"/>
    <property type="project" value="InterPro"/>
</dbReference>
<reference evidence="2 3" key="1">
    <citation type="submission" date="2016-07" db="EMBL/GenBank/DDBJ databases">
        <title>Comparative genomics of the entomopathogenic fungus Beauveria bassiana.</title>
        <authorList>
            <person name="Valero Jimenez C.A."/>
            <person name="Zwaan B.J."/>
            <person name="Van Kan J.A."/>
            <person name="Takken W."/>
            <person name="Debets A.J."/>
            <person name="Schoustra S.E."/>
            <person name="Koenraadt C.J."/>
        </authorList>
    </citation>
    <scope>NUCLEOTIDE SEQUENCE [LARGE SCALE GENOMIC DNA]</scope>
    <source>
        <strain evidence="2 3">ARSEF 8028</strain>
    </source>
</reference>
<comment type="caution">
    <text evidence="2">The sequence shown here is derived from an EMBL/GenBank/DDBJ whole genome shotgun (WGS) entry which is preliminary data.</text>
</comment>
<dbReference type="PROSITE" id="PS50011">
    <property type="entry name" value="PROTEIN_KINASE_DOM"/>
    <property type="match status" value="1"/>
</dbReference>
<sequence>MAHELDDIRVVHINAGDEEGADITLDYNARRITISFFASSLPNKDEPLHNSPIENRIIGLLSQAVIAADEDYDDVINEALDVILLVGRSSFSQAAPPMRQPHSTAQDLQSMLYPESLNFRLQTINGKAQIFQIRADEGVALPDTPPEPRLDTIFQPDHQLSCYSSEDILVQYIFVSGSGIVGRVHVDGRDLLCKASRAGLWDSGLEQELVALQSIQGAIARTGVTIRAPCLYAYVIHAHSKAIIGLLRQWVPSSSRGKTLRDINMAAVPLNNRLKWADQVRQTVANLHSIGVIWGDGKPSNIIVNENDDIELIDFAGGWSPGWVDKPLAETVEGDDQAVGRIVRFLGVPA</sequence>
<evidence type="ECO:0000259" key="1">
    <source>
        <dbReference type="PROSITE" id="PS50011"/>
    </source>
</evidence>
<dbReference type="SUPFAM" id="SSF56112">
    <property type="entry name" value="Protein kinase-like (PK-like)"/>
    <property type="match status" value="1"/>
</dbReference>
<dbReference type="EMBL" id="JRHA01000007">
    <property type="protein sequence ID" value="PQK16961.1"/>
    <property type="molecule type" value="Genomic_DNA"/>
</dbReference>
<dbReference type="InterPro" id="IPR011009">
    <property type="entry name" value="Kinase-like_dom_sf"/>
</dbReference>